<dbReference type="Pfam" id="PF03101">
    <property type="entry name" value="FAR1"/>
    <property type="match status" value="1"/>
</dbReference>
<proteinExistence type="predicted"/>
<accession>A0AAV1AL53</accession>
<dbReference type="PANTHER" id="PTHR47718">
    <property type="entry name" value="OS01G0519700 PROTEIN"/>
    <property type="match status" value="1"/>
</dbReference>
<evidence type="ECO:0000313" key="2">
    <source>
        <dbReference type="EMBL" id="CAI8611219.1"/>
    </source>
</evidence>
<organism evidence="2 3">
    <name type="scientific">Vicia faba</name>
    <name type="common">Broad bean</name>
    <name type="synonym">Faba vulgaris</name>
    <dbReference type="NCBI Taxonomy" id="3906"/>
    <lineage>
        <taxon>Eukaryota</taxon>
        <taxon>Viridiplantae</taxon>
        <taxon>Streptophyta</taxon>
        <taxon>Embryophyta</taxon>
        <taxon>Tracheophyta</taxon>
        <taxon>Spermatophyta</taxon>
        <taxon>Magnoliopsida</taxon>
        <taxon>eudicotyledons</taxon>
        <taxon>Gunneridae</taxon>
        <taxon>Pentapetalae</taxon>
        <taxon>rosids</taxon>
        <taxon>fabids</taxon>
        <taxon>Fabales</taxon>
        <taxon>Fabaceae</taxon>
        <taxon>Papilionoideae</taxon>
        <taxon>50 kb inversion clade</taxon>
        <taxon>NPAAA clade</taxon>
        <taxon>Hologalegina</taxon>
        <taxon>IRL clade</taxon>
        <taxon>Fabeae</taxon>
        <taxon>Vicia</taxon>
    </lineage>
</organism>
<gene>
    <name evidence="2" type="ORF">VFH_IV219160</name>
</gene>
<dbReference type="Proteomes" id="UP001157006">
    <property type="component" value="Chromosome 4"/>
</dbReference>
<dbReference type="EMBL" id="OX451739">
    <property type="protein sequence ID" value="CAI8611219.1"/>
    <property type="molecule type" value="Genomic_DNA"/>
</dbReference>
<dbReference type="AlphaFoldDB" id="A0AAV1AL53"/>
<keyword evidence="3" id="KW-1185">Reference proteome</keyword>
<dbReference type="InterPro" id="IPR004330">
    <property type="entry name" value="FAR1_DNA_bnd_dom"/>
</dbReference>
<sequence length="138" mass="16238">MEFDTVNEAYALNGKCKGFSIRKSDVRTRGPEGKKVVVMRQYVCNKHGLREKKHLCRIERKRDHNRLTSTKCAARLRVHYKAKKGRYVVSIFEEAYNYELTPSRFVHLHPIYREIYEVDRAQIDGLQSHGIRTCHIMG</sequence>
<evidence type="ECO:0000313" key="3">
    <source>
        <dbReference type="Proteomes" id="UP001157006"/>
    </source>
</evidence>
<reference evidence="2 3" key="1">
    <citation type="submission" date="2023-01" db="EMBL/GenBank/DDBJ databases">
        <authorList>
            <person name="Kreplak J."/>
        </authorList>
    </citation>
    <scope>NUCLEOTIDE SEQUENCE [LARGE SCALE GENOMIC DNA]</scope>
</reference>
<protein>
    <recommendedName>
        <fullName evidence="1">FAR1 domain-containing protein</fullName>
    </recommendedName>
</protein>
<dbReference type="PANTHER" id="PTHR47718:SF15">
    <property type="entry name" value="PROTEIN FAR1-RELATED SEQUENCE 5-LIKE"/>
    <property type="match status" value="1"/>
</dbReference>
<name>A0AAV1AL53_VICFA</name>
<feature type="domain" description="FAR1" evidence="1">
    <location>
        <begin position="10"/>
        <end position="101"/>
    </location>
</feature>
<evidence type="ECO:0000259" key="1">
    <source>
        <dbReference type="Pfam" id="PF03101"/>
    </source>
</evidence>